<accession>A0A397IMV5</accession>
<dbReference type="SUPFAM" id="SSF53041">
    <property type="entry name" value="Resolvase-like"/>
    <property type="match status" value="1"/>
</dbReference>
<dbReference type="AlphaFoldDB" id="A0A397IMV5"/>
<dbReference type="PANTHER" id="PTHR36172">
    <property type="match status" value="1"/>
</dbReference>
<dbReference type="InterPro" id="IPR036162">
    <property type="entry name" value="Resolvase-like_N_sf"/>
</dbReference>
<dbReference type="Proteomes" id="UP000266861">
    <property type="component" value="Unassembled WGS sequence"/>
</dbReference>
<feature type="domain" description="Resolvase/invertase-type recombinase catalytic" evidence="2">
    <location>
        <begin position="30"/>
        <end position="152"/>
    </location>
</feature>
<proteinExistence type="predicted"/>
<gene>
    <name evidence="3" type="ORF">Glove_180g67</name>
</gene>
<dbReference type="InterPro" id="IPR051491">
    <property type="entry name" value="Recombinase/Transposase-rel"/>
</dbReference>
<dbReference type="PANTHER" id="PTHR36172:SF1">
    <property type="entry name" value="RESOLVASE-RELATED"/>
    <property type="match status" value="1"/>
</dbReference>
<organism evidence="3 4">
    <name type="scientific">Diversispora epigaea</name>
    <dbReference type="NCBI Taxonomy" id="1348612"/>
    <lineage>
        <taxon>Eukaryota</taxon>
        <taxon>Fungi</taxon>
        <taxon>Fungi incertae sedis</taxon>
        <taxon>Mucoromycota</taxon>
        <taxon>Glomeromycotina</taxon>
        <taxon>Glomeromycetes</taxon>
        <taxon>Diversisporales</taxon>
        <taxon>Diversisporaceae</taxon>
        <taxon>Diversispora</taxon>
    </lineage>
</organism>
<dbReference type="SMART" id="SM00857">
    <property type="entry name" value="Resolvase"/>
    <property type="match status" value="1"/>
</dbReference>
<sequence>MDGILLFLHGNFLKFILVFTLIQPSEDGAIAEGSRTLPYLVEKDSTQQKTSITSSTTKICYAVIRSGFNWKRREFTSILEHVYQGNIKEVVVTRKDRLCRFAYELIEWIFNKHDVRIVVLGTNIESDTEGSLRITCLGVISNKKKRAQEGSKWKLWKMALKLIKQEMQRNGKTLKELVIYKNNFETQSQ</sequence>
<protein>
    <recommendedName>
        <fullName evidence="2">Resolvase/invertase-type recombinase catalytic domain-containing protein</fullName>
    </recommendedName>
</protein>
<reference evidence="3 4" key="1">
    <citation type="submission" date="2018-08" db="EMBL/GenBank/DDBJ databases">
        <title>Genome and evolution of the arbuscular mycorrhizal fungus Diversispora epigaea (formerly Glomus versiforme) and its bacterial endosymbionts.</title>
        <authorList>
            <person name="Sun X."/>
            <person name="Fei Z."/>
            <person name="Harrison M."/>
        </authorList>
    </citation>
    <scope>NUCLEOTIDE SEQUENCE [LARGE SCALE GENOMIC DNA]</scope>
    <source>
        <strain evidence="3 4">IT104</strain>
    </source>
</reference>
<keyword evidence="1" id="KW-0732">Signal</keyword>
<dbReference type="InterPro" id="IPR006119">
    <property type="entry name" value="Resolv_N"/>
</dbReference>
<feature type="chain" id="PRO_5017363587" description="Resolvase/invertase-type recombinase catalytic domain-containing protein" evidence="1">
    <location>
        <begin position="28"/>
        <end position="189"/>
    </location>
</feature>
<comment type="caution">
    <text evidence="3">The sequence shown here is derived from an EMBL/GenBank/DDBJ whole genome shotgun (WGS) entry which is preliminary data.</text>
</comment>
<evidence type="ECO:0000259" key="2">
    <source>
        <dbReference type="SMART" id="SM00857"/>
    </source>
</evidence>
<dbReference type="EMBL" id="PQFF01000170">
    <property type="protein sequence ID" value="RHZ77339.1"/>
    <property type="molecule type" value="Genomic_DNA"/>
</dbReference>
<keyword evidence="4" id="KW-1185">Reference proteome</keyword>
<dbReference type="Gene3D" id="3.40.50.1390">
    <property type="entry name" value="Resolvase, N-terminal catalytic domain"/>
    <property type="match status" value="1"/>
</dbReference>
<evidence type="ECO:0000313" key="4">
    <source>
        <dbReference type="Proteomes" id="UP000266861"/>
    </source>
</evidence>
<feature type="signal peptide" evidence="1">
    <location>
        <begin position="1"/>
        <end position="27"/>
    </location>
</feature>
<dbReference type="Pfam" id="PF00239">
    <property type="entry name" value="Resolvase"/>
    <property type="match status" value="1"/>
</dbReference>
<evidence type="ECO:0000313" key="3">
    <source>
        <dbReference type="EMBL" id="RHZ77339.1"/>
    </source>
</evidence>
<dbReference type="STRING" id="1348612.A0A397IMV5"/>
<dbReference type="GO" id="GO:0000150">
    <property type="term" value="F:DNA strand exchange activity"/>
    <property type="evidence" value="ECO:0007669"/>
    <property type="project" value="InterPro"/>
</dbReference>
<evidence type="ECO:0000256" key="1">
    <source>
        <dbReference type="SAM" id="SignalP"/>
    </source>
</evidence>
<dbReference type="GO" id="GO:0003677">
    <property type="term" value="F:DNA binding"/>
    <property type="evidence" value="ECO:0007669"/>
    <property type="project" value="InterPro"/>
</dbReference>
<name>A0A397IMV5_9GLOM</name>